<evidence type="ECO:0000256" key="1">
    <source>
        <dbReference type="SAM" id="Phobius"/>
    </source>
</evidence>
<dbReference type="EMBL" id="CAEZST010000004">
    <property type="protein sequence ID" value="CAB4542943.1"/>
    <property type="molecule type" value="Genomic_DNA"/>
</dbReference>
<dbReference type="AlphaFoldDB" id="A0A6J6BXF5"/>
<feature type="transmembrane region" description="Helical" evidence="1">
    <location>
        <begin position="245"/>
        <end position="267"/>
    </location>
</feature>
<reference evidence="3" key="1">
    <citation type="submission" date="2020-05" db="EMBL/GenBank/DDBJ databases">
        <authorList>
            <person name="Chiriac C."/>
            <person name="Salcher M."/>
            <person name="Ghai R."/>
            <person name="Kavagutti S V."/>
        </authorList>
    </citation>
    <scope>NUCLEOTIDE SEQUENCE</scope>
</reference>
<dbReference type="PANTHER" id="PTHR11360:SF308">
    <property type="entry name" value="BLL3089 PROTEIN"/>
    <property type="match status" value="1"/>
</dbReference>
<feature type="transmembrane region" description="Helical" evidence="1">
    <location>
        <begin position="162"/>
        <end position="182"/>
    </location>
</feature>
<feature type="domain" description="Major facilitator superfamily (MFS) profile" evidence="2">
    <location>
        <begin position="1"/>
        <end position="389"/>
    </location>
</feature>
<feature type="transmembrane region" description="Helical" evidence="1">
    <location>
        <begin position="300"/>
        <end position="325"/>
    </location>
</feature>
<feature type="transmembrane region" description="Helical" evidence="1">
    <location>
        <begin position="274"/>
        <end position="294"/>
    </location>
</feature>
<keyword evidence="1" id="KW-1133">Transmembrane helix</keyword>
<proteinExistence type="predicted"/>
<evidence type="ECO:0000259" key="2">
    <source>
        <dbReference type="PROSITE" id="PS50850"/>
    </source>
</evidence>
<dbReference type="InterPro" id="IPR050327">
    <property type="entry name" value="Proton-linked_MCT"/>
</dbReference>
<dbReference type="GO" id="GO:0022857">
    <property type="term" value="F:transmembrane transporter activity"/>
    <property type="evidence" value="ECO:0007669"/>
    <property type="project" value="InterPro"/>
</dbReference>
<feature type="transmembrane region" description="Helical" evidence="1">
    <location>
        <begin position="132"/>
        <end position="150"/>
    </location>
</feature>
<feature type="transmembrane region" description="Helical" evidence="1">
    <location>
        <begin position="43"/>
        <end position="62"/>
    </location>
</feature>
<evidence type="ECO:0000313" key="3">
    <source>
        <dbReference type="EMBL" id="CAB4542943.1"/>
    </source>
</evidence>
<name>A0A6J6BXF5_9ZZZZ</name>
<dbReference type="PANTHER" id="PTHR11360">
    <property type="entry name" value="MONOCARBOXYLATE TRANSPORTER"/>
    <property type="match status" value="1"/>
</dbReference>
<feature type="transmembrane region" description="Helical" evidence="1">
    <location>
        <begin position="74"/>
        <end position="93"/>
    </location>
</feature>
<dbReference type="SUPFAM" id="SSF103473">
    <property type="entry name" value="MFS general substrate transporter"/>
    <property type="match status" value="1"/>
</dbReference>
<feature type="transmembrane region" description="Helical" evidence="1">
    <location>
        <begin position="12"/>
        <end position="31"/>
    </location>
</feature>
<feature type="transmembrane region" description="Helical" evidence="1">
    <location>
        <begin position="364"/>
        <end position="385"/>
    </location>
</feature>
<gene>
    <name evidence="3" type="ORF">UFOPK1503_00387</name>
</gene>
<dbReference type="InterPro" id="IPR020846">
    <property type="entry name" value="MFS_dom"/>
</dbReference>
<accession>A0A6J6BXF5</accession>
<dbReference type="PROSITE" id="PS50850">
    <property type="entry name" value="MFS"/>
    <property type="match status" value="1"/>
</dbReference>
<sequence>MDAKTRLTIRLGVTQIISWGSGFYIPAVLALPITASLGISTETFFWAFTMSLLVSGLIGPRIGKAIDKLGGRVVLPFGSVAFFLGLILLATAQETNQLFVAWFLIGIGGSMGNYDAAFATAVNFFGNKSNQVIAGITVFAGFSSTISWPVTTFLEQTYDWRAAIWFWAAMHIVVALPLHLTIPRSEKKDIPDMTGPIRKLVRNKFRFDPLFVVFGLMFALQGFIVSSVNTTLPFMLSELGADVQLALLASVLLGPFQVLARVLLVALTDKATPITVAAISIAAHPLGVICIWILGPAGILPFVMLHGIGVGLNPFIRGSLPLLFFGSDRFGQRQGYIMMPSKILAALSPTLLTLMLLFNPQIAILATFLMGFVSALLLIWVWLIYKARNPRHPETGEFREIS</sequence>
<dbReference type="Gene3D" id="1.20.1250.20">
    <property type="entry name" value="MFS general substrate transporter like domains"/>
    <property type="match status" value="1"/>
</dbReference>
<dbReference type="Pfam" id="PF07690">
    <property type="entry name" value="MFS_1"/>
    <property type="match status" value="1"/>
</dbReference>
<keyword evidence="1" id="KW-0812">Transmembrane</keyword>
<keyword evidence="1" id="KW-0472">Membrane</keyword>
<protein>
    <submittedName>
        <fullName evidence="3">Unannotated protein</fullName>
    </submittedName>
</protein>
<feature type="transmembrane region" description="Helical" evidence="1">
    <location>
        <begin position="99"/>
        <end position="125"/>
    </location>
</feature>
<feature type="transmembrane region" description="Helical" evidence="1">
    <location>
        <begin position="337"/>
        <end position="358"/>
    </location>
</feature>
<dbReference type="InterPro" id="IPR036259">
    <property type="entry name" value="MFS_trans_sf"/>
</dbReference>
<organism evidence="3">
    <name type="scientific">freshwater metagenome</name>
    <dbReference type="NCBI Taxonomy" id="449393"/>
    <lineage>
        <taxon>unclassified sequences</taxon>
        <taxon>metagenomes</taxon>
        <taxon>ecological metagenomes</taxon>
    </lineage>
</organism>
<dbReference type="InterPro" id="IPR011701">
    <property type="entry name" value="MFS"/>
</dbReference>
<feature type="transmembrane region" description="Helical" evidence="1">
    <location>
        <begin position="207"/>
        <end position="225"/>
    </location>
</feature>